<dbReference type="AlphaFoldDB" id="A0A2P5YXN8"/>
<dbReference type="InterPro" id="IPR036430">
    <property type="entry name" value="RNase_T2-like_sf"/>
</dbReference>
<organism evidence="3 4">
    <name type="scientific">Gossypium barbadense</name>
    <name type="common">Sea Island cotton</name>
    <name type="synonym">Hibiscus barbadensis</name>
    <dbReference type="NCBI Taxonomy" id="3634"/>
    <lineage>
        <taxon>Eukaryota</taxon>
        <taxon>Viridiplantae</taxon>
        <taxon>Streptophyta</taxon>
        <taxon>Embryophyta</taxon>
        <taxon>Tracheophyta</taxon>
        <taxon>Spermatophyta</taxon>
        <taxon>Magnoliopsida</taxon>
        <taxon>eudicotyledons</taxon>
        <taxon>Gunneridae</taxon>
        <taxon>Pentapetalae</taxon>
        <taxon>rosids</taxon>
        <taxon>malvids</taxon>
        <taxon>Malvales</taxon>
        <taxon>Malvaceae</taxon>
        <taxon>Malvoideae</taxon>
        <taxon>Gossypium</taxon>
    </lineage>
</organism>
<reference evidence="3 4" key="1">
    <citation type="submission" date="2015-01" db="EMBL/GenBank/DDBJ databases">
        <title>Genome of allotetraploid Gossypium barbadense reveals genomic plasticity and fiber elongation in cotton evolution.</title>
        <authorList>
            <person name="Chen X."/>
            <person name="Liu X."/>
            <person name="Zhao B."/>
            <person name="Zheng H."/>
            <person name="Hu Y."/>
            <person name="Lu G."/>
            <person name="Yang C."/>
            <person name="Chen J."/>
            <person name="Shan C."/>
            <person name="Zhang L."/>
            <person name="Zhou Y."/>
            <person name="Wang L."/>
            <person name="Guo W."/>
            <person name="Bai Y."/>
            <person name="Ruan J."/>
            <person name="Shangguan X."/>
            <person name="Mao Y."/>
            <person name="Jiang J."/>
            <person name="Zhu Y."/>
            <person name="Lei J."/>
            <person name="Kang H."/>
            <person name="Chen S."/>
            <person name="He X."/>
            <person name="Wang R."/>
            <person name="Wang Y."/>
            <person name="Chen J."/>
            <person name="Wang L."/>
            <person name="Yu S."/>
            <person name="Wang B."/>
            <person name="Wei J."/>
            <person name="Song S."/>
            <person name="Lu X."/>
            <person name="Gao Z."/>
            <person name="Gu W."/>
            <person name="Deng X."/>
            <person name="Ma D."/>
            <person name="Wang S."/>
            <person name="Liang W."/>
            <person name="Fang L."/>
            <person name="Cai C."/>
            <person name="Zhu X."/>
            <person name="Zhou B."/>
            <person name="Zhang Y."/>
            <person name="Chen Z."/>
            <person name="Xu S."/>
            <person name="Zhu R."/>
            <person name="Wang S."/>
            <person name="Zhang T."/>
            <person name="Zhao G."/>
        </authorList>
    </citation>
    <scope>NUCLEOTIDE SEQUENCE [LARGE SCALE GENOMIC DNA]</scope>
    <source>
        <strain evidence="4">cv. Xinhai21</strain>
        <tissue evidence="3">Leaf</tissue>
    </source>
</reference>
<dbReference type="GO" id="GO:0033897">
    <property type="term" value="F:ribonuclease T2 activity"/>
    <property type="evidence" value="ECO:0007669"/>
    <property type="project" value="InterPro"/>
</dbReference>
<evidence type="ECO:0000256" key="1">
    <source>
        <dbReference type="ARBA" id="ARBA00007469"/>
    </source>
</evidence>
<dbReference type="PROSITE" id="PS00531">
    <property type="entry name" value="RNASE_T2_2"/>
    <property type="match status" value="1"/>
</dbReference>
<protein>
    <submittedName>
        <fullName evidence="3">Uncharacterized protein</fullName>
    </submittedName>
</protein>
<dbReference type="InterPro" id="IPR001568">
    <property type="entry name" value="RNase_T2-like"/>
</dbReference>
<evidence type="ECO:0000256" key="2">
    <source>
        <dbReference type="RuleBase" id="RU004328"/>
    </source>
</evidence>
<dbReference type="Gene3D" id="3.90.730.10">
    <property type="entry name" value="Ribonuclease T2-like"/>
    <property type="match status" value="1"/>
</dbReference>
<comment type="similarity">
    <text evidence="1 2">Belongs to the RNase T2 family.</text>
</comment>
<evidence type="ECO:0000313" key="4">
    <source>
        <dbReference type="Proteomes" id="UP000239757"/>
    </source>
</evidence>
<name>A0A2P5YXN8_GOSBA</name>
<dbReference type="GO" id="GO:0006401">
    <property type="term" value="P:RNA catabolic process"/>
    <property type="evidence" value="ECO:0007669"/>
    <property type="project" value="TreeGrafter"/>
</dbReference>
<gene>
    <name evidence="3" type="ORF">GOBAR_AA00221</name>
</gene>
<evidence type="ECO:0000313" key="3">
    <source>
        <dbReference type="EMBL" id="PPS20332.1"/>
    </source>
</evidence>
<accession>A0A2P5YXN8</accession>
<dbReference type="SUPFAM" id="SSF55895">
    <property type="entry name" value="Ribonuclease Rh-like"/>
    <property type="match status" value="1"/>
</dbReference>
<dbReference type="Proteomes" id="UP000239757">
    <property type="component" value="Unassembled WGS sequence"/>
</dbReference>
<dbReference type="PANTHER" id="PTHR11240:SF84">
    <property type="entry name" value="RIBONUCLEASE 1-LIKE"/>
    <property type="match status" value="1"/>
</dbReference>
<dbReference type="Pfam" id="PF00445">
    <property type="entry name" value="Ribonuclease_T2"/>
    <property type="match status" value="1"/>
</dbReference>
<sequence>MWSISKYLLLAAVVVCLSVCFRLYSQLASLNITTLIHHQFKASAPPPTISFYKLSLQWPPAACHGMYTCKPPIPSDFTIHGIWPQDSNDEPIPPYNKNNPCTLKTPTPPTDLPIKLRPIEVYLTSIWPNLVDGLNLTANYQFWEYEWKKHGTCSDYPDDPLTYFKSALKLRLGIKTIVRFGRQTSWTVKQVADEVFHVLKAYPQIACNLNPSRTQKQLWEIRLCYDRPNPGQPPHTLINCTNILRHAKKFASCSVMPIRKHNPPPCPEPNMQGGQHIGRLPSRRICQTFITQPFRINSKQTSTKVPSE</sequence>
<dbReference type="PANTHER" id="PTHR11240">
    <property type="entry name" value="RIBONUCLEASE T2"/>
    <property type="match status" value="1"/>
</dbReference>
<dbReference type="GO" id="GO:0005576">
    <property type="term" value="C:extracellular region"/>
    <property type="evidence" value="ECO:0007669"/>
    <property type="project" value="TreeGrafter"/>
</dbReference>
<dbReference type="EMBL" id="KZ662704">
    <property type="protein sequence ID" value="PPS20332.1"/>
    <property type="molecule type" value="Genomic_DNA"/>
</dbReference>
<proteinExistence type="inferred from homology"/>
<dbReference type="OrthoDB" id="967166at2759"/>
<dbReference type="InterPro" id="IPR033130">
    <property type="entry name" value="RNase_T2_His_AS_2"/>
</dbReference>
<dbReference type="GO" id="GO:0003723">
    <property type="term" value="F:RNA binding"/>
    <property type="evidence" value="ECO:0007669"/>
    <property type="project" value="InterPro"/>
</dbReference>